<keyword evidence="2" id="KW-1133">Transmembrane helix</keyword>
<organism evidence="4 5">
    <name type="scientific">Aaosphaeria arxii CBS 175.79</name>
    <dbReference type="NCBI Taxonomy" id="1450172"/>
    <lineage>
        <taxon>Eukaryota</taxon>
        <taxon>Fungi</taxon>
        <taxon>Dikarya</taxon>
        <taxon>Ascomycota</taxon>
        <taxon>Pezizomycotina</taxon>
        <taxon>Dothideomycetes</taxon>
        <taxon>Pleosporomycetidae</taxon>
        <taxon>Pleosporales</taxon>
        <taxon>Pleosporales incertae sedis</taxon>
        <taxon>Aaosphaeria</taxon>
    </lineage>
</organism>
<dbReference type="RefSeq" id="XP_033383270.1">
    <property type="nucleotide sequence ID" value="XM_033531147.1"/>
</dbReference>
<evidence type="ECO:0000313" key="5">
    <source>
        <dbReference type="Proteomes" id="UP000799778"/>
    </source>
</evidence>
<evidence type="ECO:0000256" key="2">
    <source>
        <dbReference type="SAM" id="Phobius"/>
    </source>
</evidence>
<dbReference type="Proteomes" id="UP000799778">
    <property type="component" value="Unassembled WGS sequence"/>
</dbReference>
<feature type="region of interest" description="Disordered" evidence="1">
    <location>
        <begin position="31"/>
        <end position="53"/>
    </location>
</feature>
<keyword evidence="5" id="KW-1185">Reference proteome</keyword>
<accession>A0A6A5XQ91</accession>
<name>A0A6A5XQ91_9PLEO</name>
<dbReference type="AlphaFoldDB" id="A0A6A5XQ91"/>
<feature type="region of interest" description="Disordered" evidence="1">
    <location>
        <begin position="158"/>
        <end position="198"/>
    </location>
</feature>
<dbReference type="GeneID" id="54288544"/>
<evidence type="ECO:0000313" key="4">
    <source>
        <dbReference type="EMBL" id="KAF2014931.1"/>
    </source>
</evidence>
<evidence type="ECO:0000256" key="1">
    <source>
        <dbReference type="SAM" id="MobiDB-lite"/>
    </source>
</evidence>
<keyword evidence="2" id="KW-0812">Transmembrane</keyword>
<feature type="signal peptide" evidence="3">
    <location>
        <begin position="1"/>
        <end position="25"/>
    </location>
</feature>
<feature type="chain" id="PRO_5025590327" evidence="3">
    <location>
        <begin position="26"/>
        <end position="222"/>
    </location>
</feature>
<feature type="transmembrane region" description="Helical" evidence="2">
    <location>
        <begin position="70"/>
        <end position="90"/>
    </location>
</feature>
<keyword evidence="3" id="KW-0732">Signal</keyword>
<proteinExistence type="predicted"/>
<dbReference type="EMBL" id="ML978070">
    <property type="protein sequence ID" value="KAF2014931.1"/>
    <property type="molecule type" value="Genomic_DNA"/>
</dbReference>
<reference evidence="4" key="1">
    <citation type="journal article" date="2020" name="Stud. Mycol.">
        <title>101 Dothideomycetes genomes: a test case for predicting lifestyles and emergence of pathogens.</title>
        <authorList>
            <person name="Haridas S."/>
            <person name="Albert R."/>
            <person name="Binder M."/>
            <person name="Bloem J."/>
            <person name="Labutti K."/>
            <person name="Salamov A."/>
            <person name="Andreopoulos B."/>
            <person name="Baker S."/>
            <person name="Barry K."/>
            <person name="Bills G."/>
            <person name="Bluhm B."/>
            <person name="Cannon C."/>
            <person name="Castanera R."/>
            <person name="Culley D."/>
            <person name="Daum C."/>
            <person name="Ezra D."/>
            <person name="Gonzalez J."/>
            <person name="Henrissat B."/>
            <person name="Kuo A."/>
            <person name="Liang C."/>
            <person name="Lipzen A."/>
            <person name="Lutzoni F."/>
            <person name="Magnuson J."/>
            <person name="Mondo S."/>
            <person name="Nolan M."/>
            <person name="Ohm R."/>
            <person name="Pangilinan J."/>
            <person name="Park H.-J."/>
            <person name="Ramirez L."/>
            <person name="Alfaro M."/>
            <person name="Sun H."/>
            <person name="Tritt A."/>
            <person name="Yoshinaga Y."/>
            <person name="Zwiers L.-H."/>
            <person name="Turgeon B."/>
            <person name="Goodwin S."/>
            <person name="Spatafora J."/>
            <person name="Crous P."/>
            <person name="Grigoriev I."/>
        </authorList>
    </citation>
    <scope>NUCLEOTIDE SEQUENCE</scope>
    <source>
        <strain evidence="4">CBS 175.79</strain>
    </source>
</reference>
<keyword evidence="2" id="KW-0472">Membrane</keyword>
<evidence type="ECO:0000256" key="3">
    <source>
        <dbReference type="SAM" id="SignalP"/>
    </source>
</evidence>
<gene>
    <name evidence="4" type="ORF">BU24DRAFT_451852</name>
</gene>
<protein>
    <submittedName>
        <fullName evidence="4">Uncharacterized protein</fullName>
    </submittedName>
</protein>
<feature type="compositionally biased region" description="Polar residues" evidence="1">
    <location>
        <begin position="158"/>
        <end position="173"/>
    </location>
</feature>
<sequence length="222" mass="23498">MPFPIMPPFLIVLIYFVFHWKSVSSLPTLSPMTQKADDEASHNELPCHNSSSVAHASEQKDPEFLSTTTFGVFSVLLAFASLVVAVVGVIQYRKCRNNLNQVNNPASFALQTIGAPQGAIPPPLPIPSLPPPHLTHHGDPSAVGASTAVCVAPLTGSQQPAASGVPGTNSSETLVAVGLSPPPSKKKATRPQRPPLSPLRLRSSLLQVQTLRMAACSRTTTM</sequence>